<reference evidence="1" key="1">
    <citation type="submission" date="2018-02" db="EMBL/GenBank/DDBJ databases">
        <title>Rhizophora mucronata_Transcriptome.</title>
        <authorList>
            <person name="Meera S.P."/>
            <person name="Sreeshan A."/>
            <person name="Augustine A."/>
        </authorList>
    </citation>
    <scope>NUCLEOTIDE SEQUENCE</scope>
    <source>
        <tissue evidence="1">Leaf</tissue>
    </source>
</reference>
<proteinExistence type="predicted"/>
<sequence length="111" mass="12602">MRVEVVWRRNEWLWGQLGCVGTEPSKRDTLPAVVFAVLGTFNCSAPEDQTGHAPLPLGTNTSSFFLPIFLLLFRSIVAFESLFSDFFFFQLLLCFLSSSDSLELRCFAFHI</sequence>
<name>A0A2P2JDS8_RHIMU</name>
<accession>A0A2P2JDS8</accession>
<dbReference type="EMBL" id="GGEC01011142">
    <property type="protein sequence ID" value="MBW91625.1"/>
    <property type="molecule type" value="Transcribed_RNA"/>
</dbReference>
<evidence type="ECO:0000313" key="1">
    <source>
        <dbReference type="EMBL" id="MBW91625.1"/>
    </source>
</evidence>
<organism evidence="1">
    <name type="scientific">Rhizophora mucronata</name>
    <name type="common">Asiatic mangrove</name>
    <dbReference type="NCBI Taxonomy" id="61149"/>
    <lineage>
        <taxon>Eukaryota</taxon>
        <taxon>Viridiplantae</taxon>
        <taxon>Streptophyta</taxon>
        <taxon>Embryophyta</taxon>
        <taxon>Tracheophyta</taxon>
        <taxon>Spermatophyta</taxon>
        <taxon>Magnoliopsida</taxon>
        <taxon>eudicotyledons</taxon>
        <taxon>Gunneridae</taxon>
        <taxon>Pentapetalae</taxon>
        <taxon>rosids</taxon>
        <taxon>fabids</taxon>
        <taxon>Malpighiales</taxon>
        <taxon>Rhizophoraceae</taxon>
        <taxon>Rhizophora</taxon>
    </lineage>
</organism>
<dbReference type="AlphaFoldDB" id="A0A2P2JDS8"/>
<protein>
    <submittedName>
        <fullName evidence="1">Uncharacterized protein</fullName>
    </submittedName>
</protein>